<dbReference type="Pfam" id="PF10003">
    <property type="entry name" value="DUF2244"/>
    <property type="match status" value="1"/>
</dbReference>
<keyword evidence="1" id="KW-0472">Membrane</keyword>
<feature type="transmembrane region" description="Helical" evidence="1">
    <location>
        <begin position="48"/>
        <end position="68"/>
    </location>
</feature>
<dbReference type="InterPro" id="IPR019253">
    <property type="entry name" value="DUF2244_TM"/>
</dbReference>
<organism evidence="2 3">
    <name type="scientific">Devosia rhodophyticola</name>
    <dbReference type="NCBI Taxonomy" id="3026423"/>
    <lineage>
        <taxon>Bacteria</taxon>
        <taxon>Pseudomonadati</taxon>
        <taxon>Pseudomonadota</taxon>
        <taxon>Alphaproteobacteria</taxon>
        <taxon>Hyphomicrobiales</taxon>
        <taxon>Devosiaceae</taxon>
        <taxon>Devosia</taxon>
    </lineage>
</organism>
<evidence type="ECO:0000313" key="3">
    <source>
        <dbReference type="Proteomes" id="UP001222118"/>
    </source>
</evidence>
<dbReference type="EMBL" id="CP118247">
    <property type="protein sequence ID" value="WDR07360.1"/>
    <property type="molecule type" value="Genomic_DNA"/>
</dbReference>
<keyword evidence="3" id="KW-1185">Reference proteome</keyword>
<protein>
    <submittedName>
        <fullName evidence="2">DUF2244 domain-containing protein</fullName>
    </submittedName>
</protein>
<dbReference type="Proteomes" id="UP001222118">
    <property type="component" value="Chromosome"/>
</dbReference>
<name>A0ABY7Z2D1_9HYPH</name>
<keyword evidence="1" id="KW-0812">Transmembrane</keyword>
<proteinExistence type="predicted"/>
<feature type="transmembrane region" description="Helical" evidence="1">
    <location>
        <begin position="26"/>
        <end position="42"/>
    </location>
</feature>
<evidence type="ECO:0000256" key="1">
    <source>
        <dbReference type="SAM" id="Phobius"/>
    </source>
</evidence>
<reference evidence="2 3" key="1">
    <citation type="submission" date="2023-02" db="EMBL/GenBank/DDBJ databases">
        <title>Devosia chondri sp. nov., isolated from the phycosphere of marine algae.</title>
        <authorList>
            <person name="Kim J.M."/>
            <person name="Lee J.K."/>
            <person name="Choi B.J."/>
            <person name="Bayburt H."/>
            <person name="Jeon C.O."/>
        </authorList>
    </citation>
    <scope>NUCLEOTIDE SEQUENCE [LARGE SCALE GENOMIC DNA]</scope>
    <source>
        <strain evidence="2 3">G2-5</strain>
    </source>
</reference>
<accession>A0ABY7Z2D1</accession>
<dbReference type="RefSeq" id="WP_282212873.1">
    <property type="nucleotide sequence ID" value="NZ_CP118247.1"/>
</dbReference>
<keyword evidence="1" id="KW-1133">Transmembrane helix</keyword>
<evidence type="ECO:0000313" key="2">
    <source>
        <dbReference type="EMBL" id="WDR07360.1"/>
    </source>
</evidence>
<gene>
    <name evidence="2" type="ORF">PSQ90_08055</name>
</gene>
<sequence length="165" mass="18065">MQDTTTTPLFSAELTPHRALSRRGRWLVVVGAAILGALPAMIAVALGAWPVVICVAGAVLAIALALNYSHNDGKRCQRVQIWSDRLEITRVGPRGHARSRKFLPTAVRLVVDRDFDERTIALHIRSAHDELEIGEFLSPDEKSSFAMAFGTALRKARIRAVKTGS</sequence>